<protein>
    <submittedName>
        <fullName evidence="2">Uncharacterized protein</fullName>
    </submittedName>
</protein>
<comment type="caution">
    <text evidence="2">The sequence shown here is derived from an EMBL/GenBank/DDBJ whole genome shotgun (WGS) entry which is preliminary data.</text>
</comment>
<feature type="non-terminal residue" evidence="2">
    <location>
        <position position="1"/>
    </location>
</feature>
<name>A0A813FU01_POLGL</name>
<evidence type="ECO:0000313" key="2">
    <source>
        <dbReference type="EMBL" id="CAE8616231.1"/>
    </source>
</evidence>
<feature type="non-terminal residue" evidence="2">
    <location>
        <position position="111"/>
    </location>
</feature>
<accession>A0A813FU01</accession>
<dbReference type="AlphaFoldDB" id="A0A813FU01"/>
<organism evidence="2 3">
    <name type="scientific">Polarella glacialis</name>
    <name type="common">Dinoflagellate</name>
    <dbReference type="NCBI Taxonomy" id="89957"/>
    <lineage>
        <taxon>Eukaryota</taxon>
        <taxon>Sar</taxon>
        <taxon>Alveolata</taxon>
        <taxon>Dinophyceae</taxon>
        <taxon>Suessiales</taxon>
        <taxon>Suessiaceae</taxon>
        <taxon>Polarella</taxon>
    </lineage>
</organism>
<feature type="region of interest" description="Disordered" evidence="1">
    <location>
        <begin position="40"/>
        <end position="111"/>
    </location>
</feature>
<keyword evidence="3" id="KW-1185">Reference proteome</keyword>
<dbReference type="EMBL" id="CAJNNV010025821">
    <property type="protein sequence ID" value="CAE8616231.1"/>
    <property type="molecule type" value="Genomic_DNA"/>
</dbReference>
<evidence type="ECO:0000313" key="3">
    <source>
        <dbReference type="Proteomes" id="UP000654075"/>
    </source>
</evidence>
<sequence>SRCCHGYWKAWLDGSTSSDHCRVATAAPETPLGVRGLSLGCRGEGGEHRRRPAGRVPGEASADRPVATAARSPADHRGLSRSAARGTGRAGRRGRASSGGELLACNSKQLR</sequence>
<gene>
    <name evidence="2" type="ORF">PGLA1383_LOCUS33930</name>
</gene>
<evidence type="ECO:0000256" key="1">
    <source>
        <dbReference type="SAM" id="MobiDB-lite"/>
    </source>
</evidence>
<reference evidence="2" key="1">
    <citation type="submission" date="2021-02" db="EMBL/GenBank/DDBJ databases">
        <authorList>
            <person name="Dougan E. K."/>
            <person name="Rhodes N."/>
            <person name="Thang M."/>
            <person name="Chan C."/>
        </authorList>
    </citation>
    <scope>NUCLEOTIDE SEQUENCE</scope>
</reference>
<proteinExistence type="predicted"/>
<dbReference type="Proteomes" id="UP000654075">
    <property type="component" value="Unassembled WGS sequence"/>
</dbReference>